<dbReference type="STRING" id="6205.A0A0R3WRW0"/>
<reference evidence="2 3" key="2">
    <citation type="submission" date="2018-11" db="EMBL/GenBank/DDBJ databases">
        <authorList>
            <consortium name="Pathogen Informatics"/>
        </authorList>
    </citation>
    <scope>NUCLEOTIDE SEQUENCE [LARGE SCALE GENOMIC DNA]</scope>
</reference>
<feature type="compositionally biased region" description="Polar residues" evidence="1">
    <location>
        <begin position="114"/>
        <end position="123"/>
    </location>
</feature>
<feature type="region of interest" description="Disordered" evidence="1">
    <location>
        <begin position="25"/>
        <end position="96"/>
    </location>
</feature>
<gene>
    <name evidence="2" type="ORF">TTAC_LOCUS3485</name>
</gene>
<feature type="compositionally biased region" description="Pro residues" evidence="1">
    <location>
        <begin position="38"/>
        <end position="49"/>
    </location>
</feature>
<feature type="region of interest" description="Disordered" evidence="1">
    <location>
        <begin position="1"/>
        <end position="20"/>
    </location>
</feature>
<feature type="compositionally biased region" description="Pro residues" evidence="1">
    <location>
        <begin position="80"/>
        <end position="93"/>
    </location>
</feature>
<accession>A0A0R3WRW0</accession>
<feature type="compositionally biased region" description="Low complexity" evidence="1">
    <location>
        <begin position="63"/>
        <end position="79"/>
    </location>
</feature>
<feature type="compositionally biased region" description="Low complexity" evidence="1">
    <location>
        <begin position="28"/>
        <end position="37"/>
    </location>
</feature>
<evidence type="ECO:0000256" key="1">
    <source>
        <dbReference type="SAM" id="MobiDB-lite"/>
    </source>
</evidence>
<dbReference type="Proteomes" id="UP000274429">
    <property type="component" value="Unassembled WGS sequence"/>
</dbReference>
<protein>
    <submittedName>
        <fullName evidence="4">Vegetative cell wall protein gp1-like</fullName>
    </submittedName>
</protein>
<dbReference type="WBParaSite" id="TTAC_0000350001-mRNA-1">
    <property type="protein sequence ID" value="TTAC_0000350001-mRNA-1"/>
    <property type="gene ID" value="TTAC_0000350001"/>
</dbReference>
<dbReference type="EMBL" id="UYWX01002515">
    <property type="protein sequence ID" value="VDM22728.1"/>
    <property type="molecule type" value="Genomic_DNA"/>
</dbReference>
<proteinExistence type="predicted"/>
<name>A0A0R3WRW0_HYDTA</name>
<sequence length="148" mass="15473">MAQPLENPSPSPRYPPCSMVPPLPPPFGLAAALNSPRLPLPPPPPPPGACAPHPMLMLQWMRSLLSQPQPPSTASAVAAPAPPPPPPLPPPTSVQPFCAAAEAAQLAGLLSAAKSGNSQQGSVPSHPLAPFNHYQHETMEWQHTNQAR</sequence>
<organism evidence="4">
    <name type="scientific">Hydatigena taeniaeformis</name>
    <name type="common">Feline tapeworm</name>
    <name type="synonym">Taenia taeniaeformis</name>
    <dbReference type="NCBI Taxonomy" id="6205"/>
    <lineage>
        <taxon>Eukaryota</taxon>
        <taxon>Metazoa</taxon>
        <taxon>Spiralia</taxon>
        <taxon>Lophotrochozoa</taxon>
        <taxon>Platyhelminthes</taxon>
        <taxon>Cestoda</taxon>
        <taxon>Eucestoda</taxon>
        <taxon>Cyclophyllidea</taxon>
        <taxon>Taeniidae</taxon>
        <taxon>Hydatigera</taxon>
    </lineage>
</organism>
<evidence type="ECO:0000313" key="3">
    <source>
        <dbReference type="Proteomes" id="UP000274429"/>
    </source>
</evidence>
<dbReference type="AlphaFoldDB" id="A0A0R3WRW0"/>
<reference evidence="4" key="1">
    <citation type="submission" date="2017-02" db="UniProtKB">
        <authorList>
            <consortium name="WormBaseParasite"/>
        </authorList>
    </citation>
    <scope>IDENTIFICATION</scope>
</reference>
<keyword evidence="3" id="KW-1185">Reference proteome</keyword>
<feature type="region of interest" description="Disordered" evidence="1">
    <location>
        <begin position="111"/>
        <end position="148"/>
    </location>
</feature>
<evidence type="ECO:0000313" key="2">
    <source>
        <dbReference type="EMBL" id="VDM22728.1"/>
    </source>
</evidence>
<evidence type="ECO:0000313" key="4">
    <source>
        <dbReference type="WBParaSite" id="TTAC_0000350001-mRNA-1"/>
    </source>
</evidence>
<feature type="compositionally biased region" description="Pro residues" evidence="1">
    <location>
        <begin position="7"/>
        <end position="20"/>
    </location>
</feature>